<name>A0A1E7Q9J5_9GAMM</name>
<gene>
    <name evidence="2" type="ORF">BI198_15295</name>
</gene>
<dbReference type="SUPFAM" id="SSF52821">
    <property type="entry name" value="Rhodanese/Cell cycle control phosphatase"/>
    <property type="match status" value="1"/>
</dbReference>
<dbReference type="InterPro" id="IPR036873">
    <property type="entry name" value="Rhodanese-like_dom_sf"/>
</dbReference>
<dbReference type="InterPro" id="IPR001763">
    <property type="entry name" value="Rhodanese-like_dom"/>
</dbReference>
<evidence type="ECO:0000259" key="1">
    <source>
        <dbReference type="PROSITE" id="PS50206"/>
    </source>
</evidence>
<accession>A0A1E7Q9J5</accession>
<evidence type="ECO:0000313" key="2">
    <source>
        <dbReference type="EMBL" id="OEY70771.1"/>
    </source>
</evidence>
<organism evidence="2 3">
    <name type="scientific">Rheinheimera salexigens</name>
    <dbReference type="NCBI Taxonomy" id="1628148"/>
    <lineage>
        <taxon>Bacteria</taxon>
        <taxon>Pseudomonadati</taxon>
        <taxon>Pseudomonadota</taxon>
        <taxon>Gammaproteobacteria</taxon>
        <taxon>Chromatiales</taxon>
        <taxon>Chromatiaceae</taxon>
        <taxon>Rheinheimera</taxon>
    </lineage>
</organism>
<evidence type="ECO:0000313" key="3">
    <source>
        <dbReference type="Proteomes" id="UP000242258"/>
    </source>
</evidence>
<dbReference type="RefSeq" id="WP_070050352.1">
    <property type="nucleotide sequence ID" value="NZ_CBCSDO010000002.1"/>
</dbReference>
<dbReference type="STRING" id="1628148.BI198_15295"/>
<dbReference type="GO" id="GO:0004792">
    <property type="term" value="F:thiosulfate-cyanide sulfurtransferase activity"/>
    <property type="evidence" value="ECO:0007669"/>
    <property type="project" value="TreeGrafter"/>
</dbReference>
<comment type="caution">
    <text evidence="2">The sequence shown here is derived from an EMBL/GenBank/DDBJ whole genome shotgun (WGS) entry which is preliminary data.</text>
</comment>
<dbReference type="Pfam" id="PF00581">
    <property type="entry name" value="Rhodanese"/>
    <property type="match status" value="1"/>
</dbReference>
<dbReference type="Gene3D" id="3.40.250.10">
    <property type="entry name" value="Rhodanese-like domain"/>
    <property type="match status" value="1"/>
</dbReference>
<dbReference type="OrthoDB" id="9791096at2"/>
<feature type="domain" description="Rhodanese" evidence="1">
    <location>
        <begin position="31"/>
        <end position="121"/>
    </location>
</feature>
<proteinExistence type="predicted"/>
<dbReference type="Proteomes" id="UP000242258">
    <property type="component" value="Unassembled WGS sequence"/>
</dbReference>
<dbReference type="PANTHER" id="PTHR44086:SF13">
    <property type="entry name" value="THIOSULFATE SULFURTRANSFERASE PSPE"/>
    <property type="match status" value="1"/>
</dbReference>
<keyword evidence="3" id="KW-1185">Reference proteome</keyword>
<protein>
    <submittedName>
        <fullName evidence="2">Sulfurtransferase</fullName>
    </submittedName>
</protein>
<sequence>MAPQHAPAFLALVAQVKRHINEITIPQLQQFTQPYILLDVREDHEWQRGHIANAVHLGKGIIERDIEQQVPDKNQTIVLYCGGGYRSALAADSLQKMGYSQVYSLDGGYRDWCQRELPLIAAAE</sequence>
<keyword evidence="2" id="KW-0808">Transferase</keyword>
<dbReference type="AlphaFoldDB" id="A0A1E7Q9J5"/>
<dbReference type="CDD" id="cd00158">
    <property type="entry name" value="RHOD"/>
    <property type="match status" value="1"/>
</dbReference>
<reference evidence="3" key="1">
    <citation type="submission" date="2016-09" db="EMBL/GenBank/DDBJ databases">
        <authorList>
            <person name="Wan X."/>
            <person name="Hou S."/>
        </authorList>
    </citation>
    <scope>NUCLEOTIDE SEQUENCE [LARGE SCALE GENOMIC DNA]</scope>
    <source>
        <strain evidence="3">KH87</strain>
    </source>
</reference>
<dbReference type="PANTHER" id="PTHR44086">
    <property type="entry name" value="THIOSULFATE SULFURTRANSFERASE RDL2, MITOCHONDRIAL-RELATED"/>
    <property type="match status" value="1"/>
</dbReference>
<dbReference type="EMBL" id="MKEK01000001">
    <property type="protein sequence ID" value="OEY70771.1"/>
    <property type="molecule type" value="Genomic_DNA"/>
</dbReference>
<dbReference type="SMART" id="SM00450">
    <property type="entry name" value="RHOD"/>
    <property type="match status" value="1"/>
</dbReference>
<dbReference type="PROSITE" id="PS50206">
    <property type="entry name" value="RHODANESE_3"/>
    <property type="match status" value="1"/>
</dbReference>